<feature type="transmembrane region" description="Helical" evidence="7">
    <location>
        <begin position="225"/>
        <end position="244"/>
    </location>
</feature>
<gene>
    <name evidence="9" type="ordered locus">LAC30SC_09320</name>
</gene>
<reference key="2">
    <citation type="submission" date="2011-02" db="EMBL/GenBank/DDBJ databases">
        <authorList>
            <person name="Roh H."/>
            <person name="Ko H.-J."/>
            <person name="Kim S.-H."/>
            <person name="Choi I.-G."/>
            <person name="Oh S."/>
        </authorList>
    </citation>
    <scope>NUCLEOTIDE SEQUENCE</scope>
    <source>
        <strain>30SC</strain>
    </source>
</reference>
<dbReference type="Proteomes" id="UP000007491">
    <property type="component" value="Chromosome"/>
</dbReference>
<evidence type="ECO:0000256" key="7">
    <source>
        <dbReference type="SAM" id="Phobius"/>
    </source>
</evidence>
<dbReference type="InterPro" id="IPR002656">
    <property type="entry name" value="Acyl_transf_3_dom"/>
</dbReference>
<evidence type="ECO:0000256" key="6">
    <source>
        <dbReference type="ARBA" id="ARBA00023136"/>
    </source>
</evidence>
<dbReference type="AlphaFoldDB" id="F0TGW9"/>
<feature type="transmembrane region" description="Helical" evidence="7">
    <location>
        <begin position="194"/>
        <end position="213"/>
    </location>
</feature>
<organism evidence="9 10">
    <name type="scientific">Lactobacillus amylovorus</name>
    <dbReference type="NCBI Taxonomy" id="1604"/>
    <lineage>
        <taxon>Bacteria</taxon>
        <taxon>Bacillati</taxon>
        <taxon>Bacillota</taxon>
        <taxon>Bacilli</taxon>
        <taxon>Lactobacillales</taxon>
        <taxon>Lactobacillaceae</taxon>
        <taxon>Lactobacillus</taxon>
    </lineage>
</organism>
<dbReference type="OrthoDB" id="9810469at2"/>
<feature type="transmembrane region" description="Helical" evidence="7">
    <location>
        <begin position="20"/>
        <end position="41"/>
    </location>
</feature>
<evidence type="ECO:0000313" key="10">
    <source>
        <dbReference type="Proteomes" id="UP000007491"/>
    </source>
</evidence>
<evidence type="ECO:0000256" key="5">
    <source>
        <dbReference type="ARBA" id="ARBA00022989"/>
    </source>
</evidence>
<dbReference type="KEGG" id="lai:LAC30SC_09320"/>
<dbReference type="RefSeq" id="WP_013642437.1">
    <property type="nucleotide sequence ID" value="NC_015214.1"/>
</dbReference>
<comment type="similarity">
    <text evidence="2">Belongs to the acyltransferase 3 family.</text>
</comment>
<keyword evidence="4 7" id="KW-0812">Transmembrane</keyword>
<keyword evidence="6 7" id="KW-0472">Membrane</keyword>
<sequence length="315" mass="36554">MLHSLDPTEPVVVNNTFNLSLYYMGTLAIPVFFMASGYFVLNKASISYAYSFKRIKNILIVVISWLFLYSLIVFVFKHKFTFLNEIEGSAFTGVPDSHFYHFWFFWALMLMLLIAPILVWVLQKSFKYFIALIIVVTIICLIQDISLHMGYAYLMRNTPQVFRINIWIEYYLLGGLVGNAHFNQIKTFVEKHFVQFSILDILLYVILIMYSLWNRQIIGWAYAEANYNNILVMLISIISMTLFATSQPRALKVIEYVISATMGIYILQSFVIGKLGKLGIFSMYPSLLIPVVFVVCLILVEIALRIPWVNRLFKL</sequence>
<accession>F0TGW9</accession>
<dbReference type="Pfam" id="PF01757">
    <property type="entry name" value="Acyl_transf_3"/>
    <property type="match status" value="1"/>
</dbReference>
<evidence type="ECO:0000256" key="3">
    <source>
        <dbReference type="ARBA" id="ARBA00022475"/>
    </source>
</evidence>
<keyword evidence="3" id="KW-1003">Cell membrane</keyword>
<evidence type="ECO:0000256" key="4">
    <source>
        <dbReference type="ARBA" id="ARBA00022692"/>
    </source>
</evidence>
<feature type="transmembrane region" description="Helical" evidence="7">
    <location>
        <begin position="57"/>
        <end position="76"/>
    </location>
</feature>
<dbReference type="EMBL" id="CP002559">
    <property type="protein sequence ID" value="ADZ07963.1"/>
    <property type="molecule type" value="Genomic_DNA"/>
</dbReference>
<comment type="subcellular location">
    <subcellularLocation>
        <location evidence="1">Cell membrane</location>
        <topology evidence="1">Multi-pass membrane protein</topology>
    </subcellularLocation>
</comment>
<feature type="transmembrane region" description="Helical" evidence="7">
    <location>
        <begin position="256"/>
        <end position="275"/>
    </location>
</feature>
<evidence type="ECO:0000313" key="9">
    <source>
        <dbReference type="EMBL" id="ADZ07963.1"/>
    </source>
</evidence>
<reference evidence="9 10" key="1">
    <citation type="journal article" date="2011" name="J. Bacteriol.">
        <title>Complete genome sequencing of Lactobacillus acidophilus 30SC, isolated from swine intestine.</title>
        <authorList>
            <person name="Oh S."/>
            <person name="Roh H."/>
            <person name="Ko H.J."/>
            <person name="Kim S."/>
            <person name="Kim K.H."/>
            <person name="Lee S.E."/>
            <person name="Chang I.S."/>
            <person name="Kim S."/>
            <person name="Choi I.G."/>
        </authorList>
    </citation>
    <scope>NUCLEOTIDE SEQUENCE [LARGE SCALE GENOMIC DNA]</scope>
    <source>
        <strain evidence="9 10">30SC</strain>
    </source>
</reference>
<feature type="transmembrane region" description="Helical" evidence="7">
    <location>
        <begin position="164"/>
        <end position="182"/>
    </location>
</feature>
<name>F0TGW9_LACAM</name>
<dbReference type="STRING" id="1604.LAC30SC_09320"/>
<dbReference type="PANTHER" id="PTHR40074">
    <property type="entry name" value="O-ACETYLTRANSFERASE WECH"/>
    <property type="match status" value="1"/>
</dbReference>
<feature type="transmembrane region" description="Helical" evidence="7">
    <location>
        <begin position="129"/>
        <end position="152"/>
    </location>
</feature>
<feature type="domain" description="Acyltransferase 3" evidence="8">
    <location>
        <begin position="2"/>
        <end position="298"/>
    </location>
</feature>
<dbReference type="GO" id="GO:0009246">
    <property type="term" value="P:enterobacterial common antigen biosynthetic process"/>
    <property type="evidence" value="ECO:0007669"/>
    <property type="project" value="TreeGrafter"/>
</dbReference>
<evidence type="ECO:0000256" key="2">
    <source>
        <dbReference type="ARBA" id="ARBA00007400"/>
    </source>
</evidence>
<evidence type="ECO:0000256" key="1">
    <source>
        <dbReference type="ARBA" id="ARBA00004651"/>
    </source>
</evidence>
<feature type="transmembrane region" description="Helical" evidence="7">
    <location>
        <begin position="103"/>
        <end position="122"/>
    </location>
</feature>
<proteinExistence type="inferred from homology"/>
<dbReference type="GO" id="GO:0005886">
    <property type="term" value="C:plasma membrane"/>
    <property type="evidence" value="ECO:0007669"/>
    <property type="project" value="UniProtKB-SubCell"/>
</dbReference>
<evidence type="ECO:0000259" key="8">
    <source>
        <dbReference type="Pfam" id="PF01757"/>
    </source>
</evidence>
<feature type="transmembrane region" description="Helical" evidence="7">
    <location>
        <begin position="287"/>
        <end position="308"/>
    </location>
</feature>
<protein>
    <recommendedName>
        <fullName evidence="8">Acyltransferase 3 domain-containing protein</fullName>
    </recommendedName>
</protein>
<dbReference type="HOGENOM" id="CLU_047714_3_1_9"/>
<dbReference type="GO" id="GO:0016413">
    <property type="term" value="F:O-acetyltransferase activity"/>
    <property type="evidence" value="ECO:0007669"/>
    <property type="project" value="TreeGrafter"/>
</dbReference>
<dbReference type="PANTHER" id="PTHR40074:SF2">
    <property type="entry name" value="O-ACETYLTRANSFERASE WECH"/>
    <property type="match status" value="1"/>
</dbReference>
<keyword evidence="5 7" id="KW-1133">Transmembrane helix</keyword>